<reference evidence="1 2" key="1">
    <citation type="journal article" date="2016" name="Mol. Biol. Evol.">
        <title>Comparative Genomics of Early-Diverging Mushroom-Forming Fungi Provides Insights into the Origins of Lignocellulose Decay Capabilities.</title>
        <authorList>
            <person name="Nagy L.G."/>
            <person name="Riley R."/>
            <person name="Tritt A."/>
            <person name="Adam C."/>
            <person name="Daum C."/>
            <person name="Floudas D."/>
            <person name="Sun H."/>
            <person name="Yadav J.S."/>
            <person name="Pangilinan J."/>
            <person name="Larsson K.H."/>
            <person name="Matsuura K."/>
            <person name="Barry K."/>
            <person name="Labutti K."/>
            <person name="Kuo R."/>
            <person name="Ohm R.A."/>
            <person name="Bhattacharya S.S."/>
            <person name="Shirouzu T."/>
            <person name="Yoshinaga Y."/>
            <person name="Martin F.M."/>
            <person name="Grigoriev I.V."/>
            <person name="Hibbett D.S."/>
        </authorList>
    </citation>
    <scope>NUCLEOTIDE SEQUENCE [LARGE SCALE GENOMIC DNA]</scope>
    <source>
        <strain evidence="1 2">HHB10207 ss-3</strain>
    </source>
</reference>
<evidence type="ECO:0000313" key="2">
    <source>
        <dbReference type="Proteomes" id="UP000076798"/>
    </source>
</evidence>
<proteinExistence type="predicted"/>
<dbReference type="EMBL" id="KV428489">
    <property type="protein sequence ID" value="KZT31690.1"/>
    <property type="molecule type" value="Genomic_DNA"/>
</dbReference>
<dbReference type="OrthoDB" id="2269034at2759"/>
<dbReference type="AlphaFoldDB" id="A0A165WZS7"/>
<name>A0A165WZS7_9AGAM</name>
<gene>
    <name evidence="1" type="ORF">SISSUDRAFT_1133540</name>
</gene>
<evidence type="ECO:0008006" key="3">
    <source>
        <dbReference type="Google" id="ProtNLM"/>
    </source>
</evidence>
<keyword evidence="2" id="KW-1185">Reference proteome</keyword>
<sequence>MLFSELPFEIFGEIISCYEDDELPFQIAADQRLKKTLLLCRITRRFRQAAHAHHSLWTIIYLHWRNDVVQHYLERFQQARRLGLSVFLNTQISRLSERMADQARWAQFLREEMKDIVRLEIIMSGGNNPVAQALNETPAPRLKSWTLILDEKAQDNNKIRTPFQHNAPVLRSARIYACRPFDLSAFTSLSRLTLRIGHHNFKRLLELFRGVSSSLETLDLKGVEEWDLQLLPDNPPVPVVLPKCTSLSIKNIAAHRAWHLLSNIVLPSLSHLHVEEKMVSLQDNSLLLSIFSTLPRLGYPAESHDALLLSFYPHSLIVESDGYCFRTDWKELDDSNRALLLQTIIDGASAAATTIFSHPTRLGVVNYIVESRTPHSHILEVTLEDIAVLLRNVLLAYPSVEILGLTGNTTPLLQSLRDAGPAFVPSLQTLLHLTSPTTYFDITSQLWPA</sequence>
<organism evidence="1 2">
    <name type="scientific">Sistotremastrum suecicum HHB10207 ss-3</name>
    <dbReference type="NCBI Taxonomy" id="1314776"/>
    <lineage>
        <taxon>Eukaryota</taxon>
        <taxon>Fungi</taxon>
        <taxon>Dikarya</taxon>
        <taxon>Basidiomycota</taxon>
        <taxon>Agaricomycotina</taxon>
        <taxon>Agaricomycetes</taxon>
        <taxon>Sistotremastrales</taxon>
        <taxon>Sistotremastraceae</taxon>
        <taxon>Sistotremastrum</taxon>
    </lineage>
</organism>
<evidence type="ECO:0000313" key="1">
    <source>
        <dbReference type="EMBL" id="KZT31690.1"/>
    </source>
</evidence>
<accession>A0A165WZS7</accession>
<protein>
    <recommendedName>
        <fullName evidence="3">F-box domain-containing protein</fullName>
    </recommendedName>
</protein>
<dbReference type="Proteomes" id="UP000076798">
    <property type="component" value="Unassembled WGS sequence"/>
</dbReference>